<dbReference type="Gene3D" id="3.40.50.1110">
    <property type="entry name" value="SGNH hydrolase"/>
    <property type="match status" value="1"/>
</dbReference>
<dbReference type="AlphaFoldDB" id="A0A5C4R0Y2"/>
<dbReference type="Proteomes" id="UP000304880">
    <property type="component" value="Unassembled WGS sequence"/>
</dbReference>
<accession>A0A5C4R0Y2</accession>
<dbReference type="GO" id="GO:0016788">
    <property type="term" value="F:hydrolase activity, acting on ester bonds"/>
    <property type="evidence" value="ECO:0007669"/>
    <property type="project" value="UniProtKB-ARBA"/>
</dbReference>
<evidence type="ECO:0000313" key="1">
    <source>
        <dbReference type="EMBL" id="TNH37620.1"/>
    </source>
</evidence>
<organism evidence="1 2">
    <name type="scientific">Paracoccus haeundaensis</name>
    <dbReference type="NCBI Taxonomy" id="225362"/>
    <lineage>
        <taxon>Bacteria</taxon>
        <taxon>Pseudomonadati</taxon>
        <taxon>Pseudomonadota</taxon>
        <taxon>Alphaproteobacteria</taxon>
        <taxon>Rhodobacterales</taxon>
        <taxon>Paracoccaceae</taxon>
        <taxon>Paracoccus</taxon>
    </lineage>
</organism>
<sequence>MTKRIEKNSLILRSRNVSQRISLVDTAFEHPTPDYRPGHLLVVPGVDTIPKGWRLVSNFDAGGSDVSVIVRVDEEALAPSSLRHPSIASDFHVHSGHSLTDTYVNSGIEGWPGNLANIFIGEFGEPAWVDRRTHAQDTVPGSPMSIRWERRDLLARTNIDAFQSLTITEGGPPPRVSEQASEGMIDTLTHLMLFSENALARGDGGKGAEVILWSIWPSLNGLSDRPEWSDLGNFRACLPEYGRSFRYLADYATWKIHQNHKALSPEWRIWIIPGHAWMARIYDDILGSAVPGLTKIDDLFQDDIHLNPIGEYAASLLVFTMLYQIDARTLNYMPSPDTIAPELDAYLKRVAWEVVKLEEAAGLGGMANSDKAFDPALHGDPLG</sequence>
<protein>
    <recommendedName>
        <fullName evidence="3">SGNH/GDSL hydrolase family protein</fullName>
    </recommendedName>
</protein>
<keyword evidence="2" id="KW-1185">Reference proteome</keyword>
<gene>
    <name evidence="1" type="ORF">FHD67_19355</name>
</gene>
<name>A0A5C4R0Y2_9RHOB</name>
<dbReference type="EMBL" id="VDDC01000064">
    <property type="protein sequence ID" value="TNH37620.1"/>
    <property type="molecule type" value="Genomic_DNA"/>
</dbReference>
<dbReference type="RefSeq" id="WP_139599746.1">
    <property type="nucleotide sequence ID" value="NZ_VDDC01000064.1"/>
</dbReference>
<evidence type="ECO:0000313" key="2">
    <source>
        <dbReference type="Proteomes" id="UP000304880"/>
    </source>
</evidence>
<reference evidence="1 2" key="1">
    <citation type="submission" date="2019-06" db="EMBL/GenBank/DDBJ databases">
        <authorList>
            <person name="Li J."/>
        </authorList>
    </citation>
    <scope>NUCLEOTIDE SEQUENCE [LARGE SCALE GENOMIC DNA]</scope>
    <source>
        <strain evidence="1 2">CGMCC 1.8012</strain>
    </source>
</reference>
<comment type="caution">
    <text evidence="1">The sequence shown here is derived from an EMBL/GenBank/DDBJ whole genome shotgun (WGS) entry which is preliminary data.</text>
</comment>
<dbReference type="InterPro" id="IPR036514">
    <property type="entry name" value="SGNH_hydro_sf"/>
</dbReference>
<proteinExistence type="predicted"/>
<evidence type="ECO:0008006" key="3">
    <source>
        <dbReference type="Google" id="ProtNLM"/>
    </source>
</evidence>